<keyword evidence="5" id="KW-1185">Reference proteome</keyword>
<dbReference type="Proteomes" id="UP000694845">
    <property type="component" value="Unplaced"/>
</dbReference>
<dbReference type="PANTHER" id="PTHR28032:SF1">
    <property type="entry name" value="FI02826P"/>
    <property type="match status" value="1"/>
</dbReference>
<evidence type="ECO:0000256" key="1">
    <source>
        <dbReference type="ARBA" id="ARBA00004123"/>
    </source>
</evidence>
<keyword evidence="3" id="KW-0539">Nucleus</keyword>
<comment type="subcellular location">
    <subcellularLocation>
        <location evidence="1">Nucleus</location>
    </subcellularLocation>
</comment>
<dbReference type="OMA" id="DMHKEVL"/>
<dbReference type="InterPro" id="IPR038422">
    <property type="entry name" value="Cut8/Sts1_sf"/>
</dbReference>
<name>A0A8B7YIS4_ACAPL</name>
<reference evidence="6" key="1">
    <citation type="submission" date="2025-08" db="UniProtKB">
        <authorList>
            <consortium name="RefSeq"/>
        </authorList>
    </citation>
    <scope>IDENTIFICATION</scope>
</reference>
<dbReference type="GO" id="GO:0031144">
    <property type="term" value="P:proteasome localization"/>
    <property type="evidence" value="ECO:0007669"/>
    <property type="project" value="InterPro"/>
</dbReference>
<protein>
    <submittedName>
        <fullName evidence="6">Uncharacterized protein LOC110980604</fullName>
    </submittedName>
</protein>
<dbReference type="InterPro" id="IPR013868">
    <property type="entry name" value="Cut8/Sts1_fam"/>
</dbReference>
<dbReference type="GO" id="GO:0070628">
    <property type="term" value="F:proteasome binding"/>
    <property type="evidence" value="ECO:0007669"/>
    <property type="project" value="TreeGrafter"/>
</dbReference>
<feature type="region of interest" description="Disordered" evidence="4">
    <location>
        <begin position="57"/>
        <end position="131"/>
    </location>
</feature>
<dbReference type="GeneID" id="110980604"/>
<dbReference type="AlphaFoldDB" id="A0A8B7YIS4"/>
<dbReference type="GO" id="GO:0031965">
    <property type="term" value="C:nuclear membrane"/>
    <property type="evidence" value="ECO:0007669"/>
    <property type="project" value="TreeGrafter"/>
</dbReference>
<evidence type="ECO:0000256" key="3">
    <source>
        <dbReference type="ARBA" id="ARBA00023242"/>
    </source>
</evidence>
<dbReference type="GO" id="GO:0071630">
    <property type="term" value="P:nuclear protein quality control by the ubiquitin-proteasome system"/>
    <property type="evidence" value="ECO:0007669"/>
    <property type="project" value="InterPro"/>
</dbReference>
<dbReference type="PANTHER" id="PTHR28032">
    <property type="entry name" value="FI02826P"/>
    <property type="match status" value="1"/>
</dbReference>
<evidence type="ECO:0000313" key="6">
    <source>
        <dbReference type="RefSeq" id="XP_022093138.1"/>
    </source>
</evidence>
<dbReference type="Pfam" id="PF08559">
    <property type="entry name" value="Cut8"/>
    <property type="match status" value="1"/>
</dbReference>
<dbReference type="KEGG" id="aplc:110980604"/>
<evidence type="ECO:0000256" key="4">
    <source>
        <dbReference type="SAM" id="MobiDB-lite"/>
    </source>
</evidence>
<dbReference type="OrthoDB" id="10061064at2759"/>
<evidence type="ECO:0000256" key="2">
    <source>
        <dbReference type="ARBA" id="ARBA00006199"/>
    </source>
</evidence>
<dbReference type="Gene3D" id="1.20.58.1590">
    <property type="entry name" value="Tethering factor for nuclear proteasome Cut8/Sts1"/>
    <property type="match status" value="1"/>
</dbReference>
<gene>
    <name evidence="6" type="primary">LOC110980604</name>
</gene>
<sequence length="357" mass="40285">MAGFDNEDETRAVLQEISIFDSGIDSQGNIEVNDALNLGILHRRTLRPRPRVTYADLSPVSRRLPSPQLPTGSFTFEPNKPSERTKSDERDQSTGTVSGAVDFNFETPPKTPKSTHRSPSKRALETPTGAGQQHFTVYIDSPEDSPVAASLQSSEPVPAKRARMLLLDDQVSLRQQLASLSSEQLVEVVERLVEKYPDMHKEVLAMLPEPDLSQCQERLSNLLHNIFRALPRTRLASTRGALSYRQVKVHLFEFKKFCIQQGRHLVSCQAWGALVSYILMAWKLVNYLPIWENPSHNNIRGQCLRSLVGFFSKALKSGSLEHDRLTELRPRLVRACRLNAMMQPCLDKLHALCDYTV</sequence>
<dbReference type="RefSeq" id="XP_022093138.1">
    <property type="nucleotide sequence ID" value="XM_022237446.1"/>
</dbReference>
<feature type="compositionally biased region" description="Basic and acidic residues" evidence="4">
    <location>
        <begin position="80"/>
        <end position="92"/>
    </location>
</feature>
<comment type="similarity">
    <text evidence="2">Belongs to the cut8/STS1 family.</text>
</comment>
<accession>A0A8B7YIS4</accession>
<organism evidence="5 6">
    <name type="scientific">Acanthaster planci</name>
    <name type="common">Crown-of-thorns starfish</name>
    <dbReference type="NCBI Taxonomy" id="133434"/>
    <lineage>
        <taxon>Eukaryota</taxon>
        <taxon>Metazoa</taxon>
        <taxon>Echinodermata</taxon>
        <taxon>Eleutherozoa</taxon>
        <taxon>Asterozoa</taxon>
        <taxon>Asteroidea</taxon>
        <taxon>Valvatacea</taxon>
        <taxon>Valvatida</taxon>
        <taxon>Acanthasteridae</taxon>
        <taxon>Acanthaster</taxon>
    </lineage>
</organism>
<proteinExistence type="inferred from homology"/>
<evidence type="ECO:0000313" key="5">
    <source>
        <dbReference type="Proteomes" id="UP000694845"/>
    </source>
</evidence>